<protein>
    <recommendedName>
        <fullName evidence="4">Rab-like protein 2A</fullName>
    </recommendedName>
</protein>
<dbReference type="SMART" id="SM00174">
    <property type="entry name" value="RHO"/>
    <property type="match status" value="1"/>
</dbReference>
<accession>A0A8J5XKW0</accession>
<dbReference type="PRINTS" id="PR00449">
    <property type="entry name" value="RASTRNSFRMNG"/>
</dbReference>
<dbReference type="InterPro" id="IPR001806">
    <property type="entry name" value="Small_GTPase"/>
</dbReference>
<dbReference type="PANTHER" id="PTHR47978">
    <property type="match status" value="1"/>
</dbReference>
<dbReference type="NCBIfam" id="TIGR00231">
    <property type="entry name" value="small_GTP"/>
    <property type="match status" value="1"/>
</dbReference>
<comment type="caution">
    <text evidence="2">The sequence shown here is derived from an EMBL/GenBank/DDBJ whole genome shotgun (WGS) entry which is preliminary data.</text>
</comment>
<dbReference type="Pfam" id="PF00071">
    <property type="entry name" value="Ras"/>
    <property type="match status" value="1"/>
</dbReference>
<dbReference type="Proteomes" id="UP000751190">
    <property type="component" value="Unassembled WGS sequence"/>
</dbReference>
<dbReference type="SUPFAM" id="SSF52540">
    <property type="entry name" value="P-loop containing nucleoside triphosphate hydrolases"/>
    <property type="match status" value="1"/>
</dbReference>
<dbReference type="SMART" id="SM00175">
    <property type="entry name" value="RAB"/>
    <property type="match status" value="1"/>
</dbReference>
<evidence type="ECO:0000256" key="1">
    <source>
        <dbReference type="ARBA" id="ARBA00022741"/>
    </source>
</evidence>
<dbReference type="InterPro" id="IPR005225">
    <property type="entry name" value="Small_GTP-bd"/>
</dbReference>
<dbReference type="GO" id="GO:0005525">
    <property type="term" value="F:GTP binding"/>
    <property type="evidence" value="ECO:0007669"/>
    <property type="project" value="InterPro"/>
</dbReference>
<name>A0A8J5XKW0_DIALT</name>
<dbReference type="OMA" id="YHEAHAC"/>
<dbReference type="OrthoDB" id="48625at2759"/>
<sequence>MADPGMSAPPTDDDEEPIKIILLGDSATGKSKLVERYLVDNYAQHQLSTYALTLFRKDVVVDGKSYHIDFWDTAGQERFQSLHPSYYHRAHACILCFDVTRKVTYKNLVTWYKELREFRKNIPCICVANKVDVDAAVTSKAFAFPEKHHMRLFMCSAADGTNVVQAFDAAVQAAIECSKRPPDDFYEDVMALLAEGSDPART</sequence>
<reference evidence="2" key="1">
    <citation type="submission" date="2021-05" db="EMBL/GenBank/DDBJ databases">
        <title>The genome of the haptophyte Pavlova lutheri (Diacronema luteri, Pavlovales) - a model for lipid biosynthesis in eukaryotic algae.</title>
        <authorList>
            <person name="Hulatt C.J."/>
            <person name="Posewitz M.C."/>
        </authorList>
    </citation>
    <scope>NUCLEOTIDE SEQUENCE</scope>
    <source>
        <strain evidence="2">NIVA-4/92</strain>
    </source>
</reference>
<dbReference type="SMART" id="SM00173">
    <property type="entry name" value="RAS"/>
    <property type="match status" value="1"/>
</dbReference>
<gene>
    <name evidence="2" type="ORF">KFE25_011450</name>
</gene>
<dbReference type="SMART" id="SM00176">
    <property type="entry name" value="RAN"/>
    <property type="match status" value="1"/>
</dbReference>
<keyword evidence="1" id="KW-0547">Nucleotide-binding</keyword>
<dbReference type="AlphaFoldDB" id="A0A8J5XKW0"/>
<organism evidence="2 3">
    <name type="scientific">Diacronema lutheri</name>
    <name type="common">Unicellular marine alga</name>
    <name type="synonym">Monochrysis lutheri</name>
    <dbReference type="NCBI Taxonomy" id="2081491"/>
    <lineage>
        <taxon>Eukaryota</taxon>
        <taxon>Haptista</taxon>
        <taxon>Haptophyta</taxon>
        <taxon>Pavlovophyceae</taxon>
        <taxon>Pavlovales</taxon>
        <taxon>Pavlovaceae</taxon>
        <taxon>Diacronema</taxon>
    </lineage>
</organism>
<dbReference type="PROSITE" id="PS51419">
    <property type="entry name" value="RAB"/>
    <property type="match status" value="1"/>
</dbReference>
<keyword evidence="3" id="KW-1185">Reference proteome</keyword>
<dbReference type="GO" id="GO:0003924">
    <property type="term" value="F:GTPase activity"/>
    <property type="evidence" value="ECO:0007669"/>
    <property type="project" value="InterPro"/>
</dbReference>
<evidence type="ECO:0008006" key="4">
    <source>
        <dbReference type="Google" id="ProtNLM"/>
    </source>
</evidence>
<dbReference type="InterPro" id="IPR027417">
    <property type="entry name" value="P-loop_NTPase"/>
</dbReference>
<dbReference type="Gene3D" id="3.40.50.300">
    <property type="entry name" value="P-loop containing nucleotide triphosphate hydrolases"/>
    <property type="match status" value="1"/>
</dbReference>
<evidence type="ECO:0000313" key="2">
    <source>
        <dbReference type="EMBL" id="KAG8460675.1"/>
    </source>
</evidence>
<evidence type="ECO:0000313" key="3">
    <source>
        <dbReference type="Proteomes" id="UP000751190"/>
    </source>
</evidence>
<dbReference type="EMBL" id="JAGTXO010000031">
    <property type="protein sequence ID" value="KAG8460675.1"/>
    <property type="molecule type" value="Genomic_DNA"/>
</dbReference>
<dbReference type="FunFam" id="3.40.50.300:FF:001447">
    <property type="entry name" value="Ras-related protein Rab-1B"/>
    <property type="match status" value="1"/>
</dbReference>
<proteinExistence type="predicted"/>